<feature type="transmembrane region" description="Helical" evidence="2">
    <location>
        <begin position="27"/>
        <end position="45"/>
    </location>
</feature>
<feature type="region of interest" description="Disordered" evidence="1">
    <location>
        <begin position="1"/>
        <end position="20"/>
    </location>
</feature>
<dbReference type="AlphaFoldDB" id="A0A067N1A1"/>
<evidence type="ECO:0000313" key="3">
    <source>
        <dbReference type="EMBL" id="KDQ20725.1"/>
    </source>
</evidence>
<dbReference type="InParanoid" id="A0A067N1A1"/>
<dbReference type="EMBL" id="KL198017">
    <property type="protein sequence ID" value="KDQ20725.1"/>
    <property type="molecule type" value="Genomic_DNA"/>
</dbReference>
<keyword evidence="4" id="KW-1185">Reference proteome</keyword>
<dbReference type="Proteomes" id="UP000027195">
    <property type="component" value="Unassembled WGS sequence"/>
</dbReference>
<organism evidence="3 4">
    <name type="scientific">Botryobasidium botryosum (strain FD-172 SS1)</name>
    <dbReference type="NCBI Taxonomy" id="930990"/>
    <lineage>
        <taxon>Eukaryota</taxon>
        <taxon>Fungi</taxon>
        <taxon>Dikarya</taxon>
        <taxon>Basidiomycota</taxon>
        <taxon>Agaricomycotina</taxon>
        <taxon>Agaricomycetes</taxon>
        <taxon>Cantharellales</taxon>
        <taxon>Botryobasidiaceae</taxon>
        <taxon>Botryobasidium</taxon>
    </lineage>
</organism>
<evidence type="ECO:0000256" key="2">
    <source>
        <dbReference type="SAM" id="Phobius"/>
    </source>
</evidence>
<name>A0A067N1A1_BOTB1</name>
<evidence type="ECO:0000313" key="4">
    <source>
        <dbReference type="Proteomes" id="UP000027195"/>
    </source>
</evidence>
<proteinExistence type="predicted"/>
<keyword evidence="2" id="KW-0812">Transmembrane</keyword>
<evidence type="ECO:0000256" key="1">
    <source>
        <dbReference type="SAM" id="MobiDB-lite"/>
    </source>
</evidence>
<accession>A0A067N1A1</accession>
<reference evidence="4" key="1">
    <citation type="journal article" date="2014" name="Proc. Natl. Acad. Sci. U.S.A.">
        <title>Extensive sampling of basidiomycete genomes demonstrates inadequacy of the white-rot/brown-rot paradigm for wood decay fungi.</title>
        <authorList>
            <person name="Riley R."/>
            <person name="Salamov A.A."/>
            <person name="Brown D.W."/>
            <person name="Nagy L.G."/>
            <person name="Floudas D."/>
            <person name="Held B.W."/>
            <person name="Levasseur A."/>
            <person name="Lombard V."/>
            <person name="Morin E."/>
            <person name="Otillar R."/>
            <person name="Lindquist E.A."/>
            <person name="Sun H."/>
            <person name="LaButti K.M."/>
            <person name="Schmutz J."/>
            <person name="Jabbour D."/>
            <person name="Luo H."/>
            <person name="Baker S.E."/>
            <person name="Pisabarro A.G."/>
            <person name="Walton J.D."/>
            <person name="Blanchette R.A."/>
            <person name="Henrissat B."/>
            <person name="Martin F."/>
            <person name="Cullen D."/>
            <person name="Hibbett D.S."/>
            <person name="Grigoriev I.V."/>
        </authorList>
    </citation>
    <scope>NUCLEOTIDE SEQUENCE [LARGE SCALE GENOMIC DNA]</scope>
    <source>
        <strain evidence="4">FD-172 SS1</strain>
    </source>
</reference>
<dbReference type="OrthoDB" id="3232130at2759"/>
<gene>
    <name evidence="3" type="ORF">BOTBODRAFT_183462</name>
</gene>
<keyword evidence="2" id="KW-0472">Membrane</keyword>
<dbReference type="HOGENOM" id="CLU_1129779_0_0_1"/>
<protein>
    <submittedName>
        <fullName evidence="3">Uncharacterized protein</fullName>
    </submittedName>
</protein>
<sequence>MASALTATPKPPQADQPEQKPATSASLVVWSALVLPFALFSYFRLRGEITSLRREIVFPLQTLSSRVGDTTKSVYLLKTGASERFDTVDKRLLVFEGMIKEELERTRLERQTFALQQAERDAALVNRLAGHVLMNRNKSVPPEVLKELGATIGHIAAFMDEIELKASLRLGHLDGLERKGNDPRGIEKARAVALKLQSLADSKTGN</sequence>
<keyword evidence="2" id="KW-1133">Transmembrane helix</keyword>